<gene>
    <name evidence="3" type="ORF">FHL15_002180</name>
</gene>
<dbReference type="EMBL" id="VFLP01000008">
    <property type="protein sequence ID" value="TRX96874.1"/>
    <property type="molecule type" value="Genomic_DNA"/>
</dbReference>
<accession>A0A553I9J1</accession>
<dbReference type="InterPro" id="IPR053183">
    <property type="entry name" value="ASL1"/>
</dbReference>
<comment type="caution">
    <text evidence="3">The sequence shown here is derived from an EMBL/GenBank/DDBJ whole genome shotgun (WGS) entry which is preliminary data.</text>
</comment>
<name>A0A553I9J1_9PEZI</name>
<keyword evidence="4" id="KW-1185">Reference proteome</keyword>
<dbReference type="Pfam" id="PF11790">
    <property type="entry name" value="Glyco_hydro_cc"/>
    <property type="match status" value="1"/>
</dbReference>
<keyword evidence="1" id="KW-0732">Signal</keyword>
<feature type="domain" description="Asl1-like glycosyl hydrolase catalytic" evidence="2">
    <location>
        <begin position="103"/>
        <end position="282"/>
    </location>
</feature>
<dbReference type="Gene3D" id="3.20.20.80">
    <property type="entry name" value="Glycosidases"/>
    <property type="match status" value="1"/>
</dbReference>
<dbReference type="PANTHER" id="PTHR34154:SF3">
    <property type="entry name" value="ALKALI-SENSITIVE LINKAGE PROTEIN 1"/>
    <property type="match status" value="1"/>
</dbReference>
<evidence type="ECO:0000313" key="4">
    <source>
        <dbReference type="Proteomes" id="UP000319160"/>
    </source>
</evidence>
<evidence type="ECO:0000313" key="3">
    <source>
        <dbReference type="EMBL" id="TRX96874.1"/>
    </source>
</evidence>
<dbReference type="AlphaFoldDB" id="A0A553I9J1"/>
<dbReference type="SUPFAM" id="SSF51445">
    <property type="entry name" value="(Trans)glycosidases"/>
    <property type="match status" value="1"/>
</dbReference>
<dbReference type="InterPro" id="IPR017853">
    <property type="entry name" value="GH"/>
</dbReference>
<dbReference type="OrthoDB" id="5959761at2759"/>
<sequence>MHTTSLLLAAAAASTTLASPALKSPVEARSCGPNFKNNVFNTPFYSEPDPNGRFRTLQSYGISSWIGFTTDDASGGDANTVAHQMRIVLTASNVQAGLNLVTGPSPPAYLQLLNEPDADFYGQPILSPQQASDTIQPFLTASTSTQFLPPAPAFPETSWLPDFFAACNCADRFPIILAHIYKPDPNDAIKAIQTVMGQFPGKTIWITELAPASSPDQGCTLDQAGVINWMNTVVGWASQQSVIERVFWNCGEYGPIYSDDANKCNPSLTNNDGTATPLLQAYGAICA</sequence>
<evidence type="ECO:0000256" key="1">
    <source>
        <dbReference type="SAM" id="SignalP"/>
    </source>
</evidence>
<reference evidence="4" key="1">
    <citation type="submission" date="2019-06" db="EMBL/GenBank/DDBJ databases">
        <title>Draft genome sequence of the griseofulvin-producing fungus Xylaria cubensis strain G536.</title>
        <authorList>
            <person name="Mead M.E."/>
            <person name="Raja H.A."/>
            <person name="Steenwyk J.L."/>
            <person name="Knowles S.L."/>
            <person name="Oberlies N.H."/>
            <person name="Rokas A."/>
        </authorList>
    </citation>
    <scope>NUCLEOTIDE SEQUENCE [LARGE SCALE GENOMIC DNA]</scope>
    <source>
        <strain evidence="4">G536</strain>
    </source>
</reference>
<evidence type="ECO:0000259" key="2">
    <source>
        <dbReference type="Pfam" id="PF11790"/>
    </source>
</evidence>
<feature type="signal peptide" evidence="1">
    <location>
        <begin position="1"/>
        <end position="18"/>
    </location>
</feature>
<proteinExistence type="predicted"/>
<protein>
    <recommendedName>
        <fullName evidence="2">Asl1-like glycosyl hydrolase catalytic domain-containing protein</fullName>
    </recommendedName>
</protein>
<organism evidence="3 4">
    <name type="scientific">Xylaria flabelliformis</name>
    <dbReference type="NCBI Taxonomy" id="2512241"/>
    <lineage>
        <taxon>Eukaryota</taxon>
        <taxon>Fungi</taxon>
        <taxon>Dikarya</taxon>
        <taxon>Ascomycota</taxon>
        <taxon>Pezizomycotina</taxon>
        <taxon>Sordariomycetes</taxon>
        <taxon>Xylariomycetidae</taxon>
        <taxon>Xylariales</taxon>
        <taxon>Xylariaceae</taxon>
        <taxon>Xylaria</taxon>
    </lineage>
</organism>
<dbReference type="InterPro" id="IPR024655">
    <property type="entry name" value="Asl1_glyco_hydro_catalytic"/>
</dbReference>
<feature type="chain" id="PRO_5021985685" description="Asl1-like glycosyl hydrolase catalytic domain-containing protein" evidence="1">
    <location>
        <begin position="19"/>
        <end position="287"/>
    </location>
</feature>
<dbReference type="PANTHER" id="PTHR34154">
    <property type="entry name" value="ALKALI-SENSITIVE LINKAGE PROTEIN 1"/>
    <property type="match status" value="1"/>
</dbReference>
<dbReference type="Proteomes" id="UP000319160">
    <property type="component" value="Unassembled WGS sequence"/>
</dbReference>